<dbReference type="InterPro" id="IPR004792">
    <property type="entry name" value="BaiN-like"/>
</dbReference>
<dbReference type="Gene3D" id="3.50.50.60">
    <property type="entry name" value="FAD/NAD(P)-binding domain"/>
    <property type="match status" value="1"/>
</dbReference>
<dbReference type="NCBIfam" id="TIGR00275">
    <property type="entry name" value="aminoacetone oxidase family FAD-binding enzyme"/>
    <property type="match status" value="1"/>
</dbReference>
<dbReference type="Gene3D" id="1.10.8.260">
    <property type="entry name" value="HI0933 insert domain-like"/>
    <property type="match status" value="1"/>
</dbReference>
<dbReference type="InterPro" id="IPR055178">
    <property type="entry name" value="RsdA/BaiN/AoA(So)-like_dom"/>
</dbReference>
<feature type="domain" description="RsdA/BaiN/AoA(So)-like Rossmann fold-like" evidence="4">
    <location>
        <begin position="13"/>
        <end position="402"/>
    </location>
</feature>
<dbReference type="SUPFAM" id="SSF51905">
    <property type="entry name" value="FAD/NAD(P)-binding domain"/>
    <property type="match status" value="1"/>
</dbReference>
<dbReference type="SUPFAM" id="SSF160996">
    <property type="entry name" value="HI0933 insert domain-like"/>
    <property type="match status" value="1"/>
</dbReference>
<feature type="domain" description="RsdA/BaiN/AoA(So)-like insert" evidence="5">
    <location>
        <begin position="198"/>
        <end position="350"/>
    </location>
</feature>
<dbReference type="EMBL" id="CATKSH010000001">
    <property type="protein sequence ID" value="CAI9119460.1"/>
    <property type="molecule type" value="Genomic_DNA"/>
</dbReference>
<reference evidence="6" key="1">
    <citation type="submission" date="2023-03" db="EMBL/GenBank/DDBJ databases">
        <authorList>
            <person name="Cleenwerck I."/>
        </authorList>
    </citation>
    <scope>NUCLEOTIDE SEQUENCE</scope>
    <source>
        <strain evidence="6">LMG 32879</strain>
    </source>
</reference>
<evidence type="ECO:0000259" key="5">
    <source>
        <dbReference type="Pfam" id="PF22780"/>
    </source>
</evidence>
<gene>
    <name evidence="6" type="ORF">LMG32879_000275</name>
</gene>
<organism evidence="6 7">
    <name type="scientific">Brytella acorum</name>
    <dbReference type="NCBI Taxonomy" id="2959299"/>
    <lineage>
        <taxon>Bacteria</taxon>
        <taxon>Pseudomonadati</taxon>
        <taxon>Pseudomonadota</taxon>
        <taxon>Alphaproteobacteria</taxon>
        <taxon>Acetobacterales</taxon>
        <taxon>Acetobacteraceae</taxon>
        <taxon>Brytella</taxon>
    </lineage>
</organism>
<evidence type="ECO:0000313" key="6">
    <source>
        <dbReference type="EMBL" id="CAI9119460.1"/>
    </source>
</evidence>
<dbReference type="Gene3D" id="2.40.30.10">
    <property type="entry name" value="Translation factors"/>
    <property type="match status" value="1"/>
</dbReference>
<dbReference type="PANTHER" id="PTHR42887">
    <property type="entry name" value="OS12G0638800 PROTEIN"/>
    <property type="match status" value="1"/>
</dbReference>
<dbReference type="Pfam" id="PF22780">
    <property type="entry name" value="HI0933_like_1st"/>
    <property type="match status" value="1"/>
</dbReference>
<accession>A0AA35XV79</accession>
<name>A0AA35XV79_9PROT</name>
<dbReference type="AlphaFoldDB" id="A0AA35XV79"/>
<dbReference type="InterPro" id="IPR057661">
    <property type="entry name" value="RsdA/BaiN/AoA(So)_Rossmann"/>
</dbReference>
<evidence type="ECO:0000259" key="4">
    <source>
        <dbReference type="Pfam" id="PF03486"/>
    </source>
</evidence>
<dbReference type="InterPro" id="IPR022460">
    <property type="entry name" value="Flavoprotein_PP4765"/>
</dbReference>
<evidence type="ECO:0000256" key="2">
    <source>
        <dbReference type="ARBA" id="ARBA00022630"/>
    </source>
</evidence>
<dbReference type="PRINTS" id="PR00419">
    <property type="entry name" value="ADXRDTASE"/>
</dbReference>
<sequence length="414" mass="44334">MSHASTLSVTAPRIAVIGAGPAGLFAAEILSGAGLRVTVYDRMTHPARKFLMAGASGLNLTHAEPLETFLTRYGHARPSLEAAIRAFPPEALRAWAEALGQSCFTGSSGRVFPNAMKASPLLRAWLERLEKRGVTFAPRHRWTGWSRESPVFDTPEGRVSSRADATLLALGGASWSRLGSDGAWITLLPDSDIAPFAPSNCGFLPKWTREEFERWDGAVLSGIALRYGNRTHRGDLSFTRHGIEGAPIYALSGPIRDAIATQGGAIAFVDLRPGTTEPSLATRLGQMRPRESLANRLRKGAGLSPLARAILHEASRHESVPASDPGALAARIKNAPLRLTAPEAMDRAISVAGGLRFEALDQHFMLRNRPGVFAAGEMLDWEAPTGGYLLQGCFSTARAAANGLVAWLKAHPKG</sequence>
<evidence type="ECO:0000256" key="1">
    <source>
        <dbReference type="ARBA" id="ARBA00001974"/>
    </source>
</evidence>
<dbReference type="InterPro" id="IPR023166">
    <property type="entry name" value="BaiN-like_dom_sf"/>
</dbReference>
<dbReference type="Pfam" id="PF03486">
    <property type="entry name" value="HI0933_like"/>
    <property type="match status" value="1"/>
</dbReference>
<dbReference type="RefSeq" id="WP_289842690.1">
    <property type="nucleotide sequence ID" value="NZ_CATKSH010000001.1"/>
</dbReference>
<comment type="cofactor">
    <cofactor evidence="1">
        <name>FAD</name>
        <dbReference type="ChEBI" id="CHEBI:57692"/>
    </cofactor>
</comment>
<keyword evidence="7" id="KW-1185">Reference proteome</keyword>
<evidence type="ECO:0000313" key="7">
    <source>
        <dbReference type="Proteomes" id="UP001176960"/>
    </source>
</evidence>
<keyword evidence="3" id="KW-0274">FAD</keyword>
<comment type="caution">
    <text evidence="6">The sequence shown here is derived from an EMBL/GenBank/DDBJ whole genome shotgun (WGS) entry which is preliminary data.</text>
</comment>
<evidence type="ECO:0000256" key="3">
    <source>
        <dbReference type="ARBA" id="ARBA00022827"/>
    </source>
</evidence>
<dbReference type="Proteomes" id="UP001176960">
    <property type="component" value="Unassembled WGS sequence"/>
</dbReference>
<dbReference type="InterPro" id="IPR036188">
    <property type="entry name" value="FAD/NAD-bd_sf"/>
</dbReference>
<proteinExistence type="predicted"/>
<protein>
    <submittedName>
        <fullName evidence="6">TIGR03862 family flavoprotein</fullName>
    </submittedName>
</protein>
<keyword evidence="2" id="KW-0285">Flavoprotein</keyword>
<dbReference type="PANTHER" id="PTHR42887:SF1">
    <property type="entry name" value="BLR3961 PROTEIN"/>
    <property type="match status" value="1"/>
</dbReference>
<dbReference type="NCBIfam" id="TIGR03862">
    <property type="entry name" value="flavo_PP4765"/>
    <property type="match status" value="1"/>
</dbReference>